<evidence type="ECO:0000313" key="1">
    <source>
        <dbReference type="EMBL" id="GID54316.1"/>
    </source>
</evidence>
<keyword evidence="2" id="KW-1185">Reference proteome</keyword>
<evidence type="ECO:0008006" key="3">
    <source>
        <dbReference type="Google" id="ProtNLM"/>
    </source>
</evidence>
<dbReference type="InterPro" id="IPR007061">
    <property type="entry name" value="MST-like"/>
</dbReference>
<dbReference type="Gene3D" id="1.20.120.450">
    <property type="entry name" value="dinb family like domain"/>
    <property type="match status" value="1"/>
</dbReference>
<protein>
    <recommendedName>
        <fullName evidence="3">DinB family protein</fullName>
    </recommendedName>
</protein>
<dbReference type="Proteomes" id="UP000612282">
    <property type="component" value="Unassembled WGS sequence"/>
</dbReference>
<organism evidence="1 2">
    <name type="scientific">Actinoplanes couchii</name>
    <dbReference type="NCBI Taxonomy" id="403638"/>
    <lineage>
        <taxon>Bacteria</taxon>
        <taxon>Bacillati</taxon>
        <taxon>Actinomycetota</taxon>
        <taxon>Actinomycetes</taxon>
        <taxon>Micromonosporales</taxon>
        <taxon>Micromonosporaceae</taxon>
        <taxon>Actinoplanes</taxon>
    </lineage>
</organism>
<dbReference type="Pfam" id="PF04978">
    <property type="entry name" value="MST"/>
    <property type="match status" value="1"/>
</dbReference>
<sequence length="167" mass="18831">MTVSVDDVIREPLRAQWEVFLDQHRAALRDCLDGLTEEQARRRLVPSKTTLLGLVKHVTFVEKVWFDEAVTGRPRTEIGIPATPDESFDLTDADTVDSVRTAFTEACEASRKATADLALDDVLTGNRRGPLPLAWIYLHVLRELAQHCGHADILREQILTNPDQGFW</sequence>
<comment type="caution">
    <text evidence="1">The sequence shown here is derived from an EMBL/GenBank/DDBJ whole genome shotgun (WGS) entry which is preliminary data.</text>
</comment>
<evidence type="ECO:0000313" key="2">
    <source>
        <dbReference type="Proteomes" id="UP000612282"/>
    </source>
</evidence>
<proteinExistence type="predicted"/>
<reference evidence="1 2" key="1">
    <citation type="submission" date="2021-01" db="EMBL/GenBank/DDBJ databases">
        <title>Whole genome shotgun sequence of Actinoplanes couchii NBRC 106145.</title>
        <authorList>
            <person name="Komaki H."/>
            <person name="Tamura T."/>
        </authorList>
    </citation>
    <scope>NUCLEOTIDE SEQUENCE [LARGE SCALE GENOMIC DNA]</scope>
    <source>
        <strain evidence="1 2">NBRC 106145</strain>
    </source>
</reference>
<accession>A0ABQ3X728</accession>
<gene>
    <name evidence="1" type="ORF">Aco03nite_027200</name>
</gene>
<dbReference type="EMBL" id="BOMG01000039">
    <property type="protein sequence ID" value="GID54316.1"/>
    <property type="molecule type" value="Genomic_DNA"/>
</dbReference>
<name>A0ABQ3X728_9ACTN</name>
<dbReference type="InterPro" id="IPR034660">
    <property type="entry name" value="DinB/YfiT-like"/>
</dbReference>
<dbReference type="SUPFAM" id="SSF109854">
    <property type="entry name" value="DinB/YfiT-like putative metalloenzymes"/>
    <property type="match status" value="1"/>
</dbReference>
<dbReference type="RefSeq" id="WP_203795406.1">
    <property type="nucleotide sequence ID" value="NZ_BAAAQE010000035.1"/>
</dbReference>